<evidence type="ECO:0000256" key="1">
    <source>
        <dbReference type="SAM" id="MobiDB-lite"/>
    </source>
</evidence>
<evidence type="ECO:0000313" key="3">
    <source>
        <dbReference type="EMBL" id="KAE8076886.1"/>
    </source>
</evidence>
<feature type="compositionally biased region" description="Basic and acidic residues" evidence="1">
    <location>
        <begin position="265"/>
        <end position="281"/>
    </location>
</feature>
<proteinExistence type="predicted"/>
<dbReference type="Pfam" id="PF11926">
    <property type="entry name" value="DUF3444"/>
    <property type="match status" value="2"/>
</dbReference>
<feature type="compositionally biased region" description="Basic and acidic residues" evidence="1">
    <location>
        <begin position="416"/>
        <end position="447"/>
    </location>
</feature>
<dbReference type="PRINTS" id="PR00625">
    <property type="entry name" value="JDOMAIN"/>
</dbReference>
<feature type="compositionally biased region" description="Acidic residues" evidence="1">
    <location>
        <begin position="294"/>
        <end position="310"/>
    </location>
</feature>
<organism evidence="3 4">
    <name type="scientific">Carpinus fangiana</name>
    <dbReference type="NCBI Taxonomy" id="176857"/>
    <lineage>
        <taxon>Eukaryota</taxon>
        <taxon>Viridiplantae</taxon>
        <taxon>Streptophyta</taxon>
        <taxon>Embryophyta</taxon>
        <taxon>Tracheophyta</taxon>
        <taxon>Spermatophyta</taxon>
        <taxon>Magnoliopsida</taxon>
        <taxon>eudicotyledons</taxon>
        <taxon>Gunneridae</taxon>
        <taxon>Pentapetalae</taxon>
        <taxon>rosids</taxon>
        <taxon>fabids</taxon>
        <taxon>Fagales</taxon>
        <taxon>Betulaceae</taxon>
        <taxon>Carpinus</taxon>
    </lineage>
</organism>
<sequence length="981" mass="111407">MDCNKEEAIRAKRIAEEKMESKDFSGARKIALKAQQLYPDVENVSQMLTVCDVHCSADQRLFANEMDWYAILQIEQTANEAMIKKQYRKLALQLHPDKNKFSGAEAAFKLIGEAQRVLLDRDRRSLHDMKRRAPLSRPAAQFRPPQKPIWNSNVGVQNDFRNKVTGLNPQQQQWQQPAQAGHSDVRPTFWTVCPFCSVRYQYYREVVNRSLRCQSCNKPFIAYDMNVHGAPPTTKMSQSAFPLQKDDACKVEVGCQGNLGAQSSKTEKKGRTSKVGSEKVNSKRGRKQVVESSESCDSDSSSESEEDVVGEDGNLQDGQNFECYRDQNRRRSMRHKQQVSYKENLSDDDDTMSNRKRAKGSGSSADTGVENGDASKEASKSNNLSDLAADVKHDLKEVKQNGNACSGESLLNGNMETKKVSGKETANEDNHKKSSEAHEDSKSKLTPDPEYFQYPDPDFSDFENGRREVCFAGGQIWAVYDTLDAMPRFYARIRKVLSPGFKLRITWLEPDPADENEIKWVSEDLPTSCGKYKNGSSEEAEDRLMFSHLIAWEKGSRRDTFNIYPRRGETWALFKNWDIKWYSEPDQHRKYEYEFVEILLEYKQDAGISVAYLGKVKGFASLFCRMVKDERGTFQVPPAELFRFSHRVPSFKMTGEERRGVPVGSFELDPASLPLNLEEIAVPGDLEVEDGNMHHNGSTSIPSEEVRPAMKSDGNASMSQANVKRSHLEHGDSSYCNVNEDYSNPPASSPEAIEIPEPEFYNFDAEKSEEKFRVGQIWALYSDEDGLPKYYGQIKKIDSSPCFKLQISWLMSCSLPNHTIRWHDGGMPICCGRFKIKRGETQAYTSTSSFSHQIRTDPAGKKNEYAIFPRKGEVWAMYRNWSVGIKCSDLENCEYDIVEVVEEDDLLIGVFVLEQVDGFNSVFKAQIKEGSEVTIGIPQVELLKFSHKIPAFRLTEERDGSLRGFWEVDPAALPVHYFSLN</sequence>
<evidence type="ECO:0000313" key="4">
    <source>
        <dbReference type="Proteomes" id="UP000327013"/>
    </source>
</evidence>
<dbReference type="OrthoDB" id="10250354at2759"/>
<dbReference type="InterPro" id="IPR036869">
    <property type="entry name" value="J_dom_sf"/>
</dbReference>
<dbReference type="PANTHER" id="PTHR45089">
    <property type="entry name" value="DNAJ HEAT SHOCK AMINO-TERMINAL DOMAIN PROTEIN-RELATED"/>
    <property type="match status" value="1"/>
</dbReference>
<feature type="compositionally biased region" description="Polar residues" evidence="1">
    <location>
        <begin position="401"/>
        <end position="415"/>
    </location>
</feature>
<feature type="compositionally biased region" description="Polar residues" evidence="1">
    <location>
        <begin position="714"/>
        <end position="723"/>
    </location>
</feature>
<dbReference type="InterPro" id="IPR001623">
    <property type="entry name" value="DnaJ_domain"/>
</dbReference>
<feature type="region of interest" description="Disordered" evidence="1">
    <location>
        <begin position="401"/>
        <end position="453"/>
    </location>
</feature>
<dbReference type="Gene3D" id="1.10.287.110">
    <property type="entry name" value="DnaJ domain"/>
    <property type="match status" value="1"/>
</dbReference>
<dbReference type="Proteomes" id="UP000327013">
    <property type="component" value="Chromosome 6"/>
</dbReference>
<name>A0A5N6REW1_9ROSI</name>
<dbReference type="SMART" id="SM00271">
    <property type="entry name" value="DnaJ"/>
    <property type="match status" value="1"/>
</dbReference>
<dbReference type="CDD" id="cd06257">
    <property type="entry name" value="DnaJ"/>
    <property type="match status" value="1"/>
</dbReference>
<dbReference type="InterPro" id="IPR024593">
    <property type="entry name" value="DUF3444"/>
</dbReference>
<dbReference type="PANTHER" id="PTHR45089:SF24">
    <property type="entry name" value="DNAJ HEAT SHOCK N-TERMINAL DOMAIN-CONTAINING PROTEIN"/>
    <property type="match status" value="1"/>
</dbReference>
<dbReference type="EMBL" id="CM017326">
    <property type="protein sequence ID" value="KAE8076886.1"/>
    <property type="molecule type" value="Genomic_DNA"/>
</dbReference>
<keyword evidence="4" id="KW-1185">Reference proteome</keyword>
<evidence type="ECO:0000259" key="2">
    <source>
        <dbReference type="PROSITE" id="PS50076"/>
    </source>
</evidence>
<feature type="region of interest" description="Disordered" evidence="1">
    <location>
        <begin position="691"/>
        <end position="724"/>
    </location>
</feature>
<dbReference type="Pfam" id="PF00226">
    <property type="entry name" value="DnaJ"/>
    <property type="match status" value="1"/>
</dbReference>
<accession>A0A5N6REW1</accession>
<protein>
    <recommendedName>
        <fullName evidence="2">J domain-containing protein</fullName>
    </recommendedName>
</protein>
<dbReference type="SUPFAM" id="SSF46565">
    <property type="entry name" value="Chaperone J-domain"/>
    <property type="match status" value="1"/>
</dbReference>
<dbReference type="AlphaFoldDB" id="A0A5N6REW1"/>
<reference evidence="3 4" key="1">
    <citation type="submission" date="2019-06" db="EMBL/GenBank/DDBJ databases">
        <title>A chromosomal-level reference genome of Carpinus fangiana (Coryloideae, Betulaceae).</title>
        <authorList>
            <person name="Yang X."/>
            <person name="Wang Z."/>
            <person name="Zhang L."/>
            <person name="Hao G."/>
            <person name="Liu J."/>
            <person name="Yang Y."/>
        </authorList>
    </citation>
    <scope>NUCLEOTIDE SEQUENCE [LARGE SCALE GENOMIC DNA]</scope>
    <source>
        <strain evidence="3">Cfa_2016G</strain>
        <tissue evidence="3">Leaf</tissue>
    </source>
</reference>
<feature type="region of interest" description="Disordered" evidence="1">
    <location>
        <begin position="260"/>
        <end position="384"/>
    </location>
</feature>
<dbReference type="PROSITE" id="PS50076">
    <property type="entry name" value="DNAJ_2"/>
    <property type="match status" value="1"/>
</dbReference>
<feature type="domain" description="J" evidence="2">
    <location>
        <begin position="67"/>
        <end position="131"/>
    </location>
</feature>
<gene>
    <name evidence="3" type="ORF">FH972_015508</name>
</gene>